<evidence type="ECO:0000256" key="8">
    <source>
        <dbReference type="RuleBase" id="RU362002"/>
    </source>
</evidence>
<dbReference type="InterPro" id="IPR029020">
    <property type="entry name" value="Ammonium/urea_transptr"/>
</dbReference>
<evidence type="ECO:0000256" key="7">
    <source>
        <dbReference type="ARBA" id="ARBA00023177"/>
    </source>
</evidence>
<proteinExistence type="inferred from homology"/>
<dbReference type="Gene3D" id="1.10.3430.10">
    <property type="entry name" value="Ammonium transporter AmtB like domains"/>
    <property type="match status" value="1"/>
</dbReference>
<keyword evidence="5 8" id="KW-1133">Transmembrane helix</keyword>
<evidence type="ECO:0000256" key="6">
    <source>
        <dbReference type="ARBA" id="ARBA00023136"/>
    </source>
</evidence>
<dbReference type="EMBL" id="JAKGBZ010000003">
    <property type="protein sequence ID" value="MCF3945676.1"/>
    <property type="molecule type" value="Genomic_DNA"/>
</dbReference>
<feature type="transmembrane region" description="Helical" evidence="8">
    <location>
        <begin position="387"/>
        <end position="416"/>
    </location>
</feature>
<dbReference type="InterPro" id="IPR002229">
    <property type="entry name" value="RhesusRHD"/>
</dbReference>
<feature type="transmembrane region" description="Helical" evidence="8">
    <location>
        <begin position="220"/>
        <end position="237"/>
    </location>
</feature>
<accession>A0ABS9DSH2</accession>
<feature type="domain" description="Ammonium transporter AmtB-like" evidence="9">
    <location>
        <begin position="16"/>
        <end position="438"/>
    </location>
</feature>
<evidence type="ECO:0000313" key="11">
    <source>
        <dbReference type="Proteomes" id="UP001521209"/>
    </source>
</evidence>
<evidence type="ECO:0000313" key="10">
    <source>
        <dbReference type="EMBL" id="MCF3945676.1"/>
    </source>
</evidence>
<evidence type="ECO:0000256" key="3">
    <source>
        <dbReference type="ARBA" id="ARBA00022448"/>
    </source>
</evidence>
<gene>
    <name evidence="10" type="ORF">L2A60_03120</name>
</gene>
<evidence type="ECO:0000259" key="9">
    <source>
        <dbReference type="Pfam" id="PF00909"/>
    </source>
</evidence>
<dbReference type="InterPro" id="IPR001905">
    <property type="entry name" value="Ammonium_transpt"/>
</dbReference>
<dbReference type="Pfam" id="PF00909">
    <property type="entry name" value="Ammonium_transp"/>
    <property type="match status" value="1"/>
</dbReference>
<reference evidence="10 11" key="1">
    <citation type="submission" date="2022-01" db="EMBL/GenBank/DDBJ databases">
        <authorList>
            <person name="Won M."/>
            <person name="Kim S.-J."/>
            <person name="Kwon S.-W."/>
        </authorList>
    </citation>
    <scope>NUCLEOTIDE SEQUENCE [LARGE SCALE GENOMIC DNA]</scope>
    <source>
        <strain evidence="10 11">KCTC 23505</strain>
    </source>
</reference>
<feature type="transmembrane region" description="Helical" evidence="8">
    <location>
        <begin position="300"/>
        <end position="319"/>
    </location>
</feature>
<evidence type="ECO:0000256" key="5">
    <source>
        <dbReference type="ARBA" id="ARBA00022989"/>
    </source>
</evidence>
<feature type="transmembrane region" description="Helical" evidence="8">
    <location>
        <begin position="149"/>
        <end position="167"/>
    </location>
</feature>
<comment type="similarity">
    <text evidence="2 8">Belongs to the ammonia transporter channel (TC 1.A.11.2) family.</text>
</comment>
<dbReference type="SUPFAM" id="SSF111352">
    <property type="entry name" value="Ammonium transporter"/>
    <property type="match status" value="1"/>
</dbReference>
<comment type="caution">
    <text evidence="10">The sequence shown here is derived from an EMBL/GenBank/DDBJ whole genome shotgun (WGS) entry which is preliminary data.</text>
</comment>
<keyword evidence="6 8" id="KW-0472">Membrane</keyword>
<feature type="transmembrane region" description="Helical" evidence="8">
    <location>
        <begin position="275"/>
        <end position="294"/>
    </location>
</feature>
<dbReference type="PANTHER" id="PTHR43029">
    <property type="entry name" value="AMMONIUM TRANSPORTER MEP2"/>
    <property type="match status" value="1"/>
</dbReference>
<keyword evidence="7 8" id="KW-0924">Ammonia transport</keyword>
<sequence length="453" mass="47854">MALIPSPAWLNTGDNAWQLTSATLVGLMSMPGLVVLYGGIVKKKWAINSAFMALYAFAAVLIVWMLWAYNMSFGKPWLNIGSLGAFLGHPGQITSAWNEEKQAIIPSAAAGMPPLGYGMATLVYFQFVFAAITPIILCGSVLGRMNFKAWMIFVPLWTTFIYSVGAYSLWGGGWLGQMGVVDYSGGYVIHLASAVSGFTAAAIIGPRLARDRESFHPNSLLITLVGAGILWLGWSGFNGGDPYFANADAGAAVLNTHTAAATALLTWIVLDVFAFGLPSVLGAVNGMIAGLVAITPAAGYVNGTGAIILGLAAGSLPWLTWNKVGKMGFMRKVDDTLGVIHTHGVAAIVGGLGTGILADPKMIEYLATGKDTAVNVTGWFYGNFHQFVLQLIGAGFIIAVNIVGTVILLNLIRLVVPLRMDEEMLKMGDEAAHGEEAYAIFADGQRGVPVMGD</sequence>
<feature type="transmembrane region" description="Helical" evidence="8">
    <location>
        <begin position="339"/>
        <end position="358"/>
    </location>
</feature>
<dbReference type="InterPro" id="IPR018047">
    <property type="entry name" value="Ammonium_transpt_CS"/>
</dbReference>
<feature type="transmembrane region" description="Helical" evidence="8">
    <location>
        <begin position="122"/>
        <end position="142"/>
    </location>
</feature>
<protein>
    <recommendedName>
        <fullName evidence="8">Ammonium transporter</fullName>
    </recommendedName>
</protein>
<evidence type="ECO:0000256" key="4">
    <source>
        <dbReference type="ARBA" id="ARBA00022692"/>
    </source>
</evidence>
<feature type="transmembrane region" description="Helical" evidence="8">
    <location>
        <begin position="187"/>
        <end position="208"/>
    </location>
</feature>
<comment type="subcellular location">
    <subcellularLocation>
        <location evidence="8">Cell membrane</location>
        <topology evidence="8">Multi-pass membrane protein</topology>
    </subcellularLocation>
    <subcellularLocation>
        <location evidence="1">Membrane</location>
        <topology evidence="1">Multi-pass membrane protein</topology>
    </subcellularLocation>
</comment>
<evidence type="ECO:0000256" key="2">
    <source>
        <dbReference type="ARBA" id="ARBA00005887"/>
    </source>
</evidence>
<dbReference type="NCBIfam" id="TIGR00836">
    <property type="entry name" value="amt"/>
    <property type="match status" value="1"/>
</dbReference>
<keyword evidence="4 8" id="KW-0812">Transmembrane</keyword>
<dbReference type="PANTHER" id="PTHR43029:SF10">
    <property type="entry name" value="AMMONIUM TRANSPORTER MEP2"/>
    <property type="match status" value="1"/>
</dbReference>
<dbReference type="PROSITE" id="PS01219">
    <property type="entry name" value="AMMONIUM_TRANSP"/>
    <property type="match status" value="1"/>
</dbReference>
<name>A0ABS9DSH2_9PROT</name>
<dbReference type="RefSeq" id="WP_235702912.1">
    <property type="nucleotide sequence ID" value="NZ_JAKGBZ010000003.1"/>
</dbReference>
<organism evidence="10 11">
    <name type="scientific">Acidiphilium iwatense</name>
    <dbReference type="NCBI Taxonomy" id="768198"/>
    <lineage>
        <taxon>Bacteria</taxon>
        <taxon>Pseudomonadati</taxon>
        <taxon>Pseudomonadota</taxon>
        <taxon>Alphaproteobacteria</taxon>
        <taxon>Acetobacterales</taxon>
        <taxon>Acidocellaceae</taxon>
        <taxon>Acidiphilium</taxon>
    </lineage>
</organism>
<feature type="transmembrane region" description="Helical" evidence="8">
    <location>
        <begin position="50"/>
        <end position="69"/>
    </location>
</feature>
<keyword evidence="11" id="KW-1185">Reference proteome</keyword>
<feature type="transmembrane region" description="Helical" evidence="8">
    <location>
        <begin position="16"/>
        <end position="38"/>
    </location>
</feature>
<keyword evidence="3 8" id="KW-0813">Transport</keyword>
<dbReference type="PRINTS" id="PR00342">
    <property type="entry name" value="RHESUSRHD"/>
</dbReference>
<dbReference type="InterPro" id="IPR024041">
    <property type="entry name" value="NH4_transpt_AmtB-like_dom"/>
</dbReference>
<dbReference type="Proteomes" id="UP001521209">
    <property type="component" value="Unassembled WGS sequence"/>
</dbReference>
<evidence type="ECO:0000256" key="1">
    <source>
        <dbReference type="ARBA" id="ARBA00004141"/>
    </source>
</evidence>